<keyword evidence="1" id="KW-0472">Membrane</keyword>
<protein>
    <submittedName>
        <fullName evidence="3">Uncharacterized protein</fullName>
    </submittedName>
</protein>
<keyword evidence="2" id="KW-0732">Signal</keyword>
<proteinExistence type="predicted"/>
<feature type="chain" id="PRO_5008399921" evidence="2">
    <location>
        <begin position="29"/>
        <end position="141"/>
    </location>
</feature>
<dbReference type="VEuPathDB" id="VectorBase:GBRI005054"/>
<evidence type="ECO:0000256" key="1">
    <source>
        <dbReference type="SAM" id="Phobius"/>
    </source>
</evidence>
<reference evidence="4" key="1">
    <citation type="submission" date="2014-03" db="EMBL/GenBank/DDBJ databases">
        <authorList>
            <person name="Aksoy S."/>
            <person name="Warren W."/>
            <person name="Wilson R.K."/>
        </authorList>
    </citation>
    <scope>NUCLEOTIDE SEQUENCE [LARGE SCALE GENOMIC DNA]</scope>
    <source>
        <strain evidence="4">IAEA</strain>
    </source>
</reference>
<feature type="signal peptide" evidence="2">
    <location>
        <begin position="1"/>
        <end position="28"/>
    </location>
</feature>
<keyword evidence="1" id="KW-0812">Transmembrane</keyword>
<keyword evidence="4" id="KW-1185">Reference proteome</keyword>
<sequence length="141" mass="14438">MKTKLKTGHIANHSTLLLFVFLTRTCSASTTCAALSKRLVDEGDVGGIRIEEKLNKSGGGGGGGGGGNAIGGGDATIDILFVKVLNSSSATAYDSLSLEKGVEVFVVVVIVVVLLMIDVGFEFFGLNTADVAFDLGLEGIA</sequence>
<feature type="transmembrane region" description="Helical" evidence="1">
    <location>
        <begin position="104"/>
        <end position="124"/>
    </location>
</feature>
<evidence type="ECO:0000313" key="3">
    <source>
        <dbReference type="EnsemblMetazoa" id="GBRI005054-PA"/>
    </source>
</evidence>
<reference evidence="3" key="2">
    <citation type="submission" date="2020-05" db="UniProtKB">
        <authorList>
            <consortium name="EnsemblMetazoa"/>
        </authorList>
    </citation>
    <scope>IDENTIFICATION</scope>
    <source>
        <strain evidence="3">IAEA</strain>
    </source>
</reference>
<accession>A0A1A9W3G5</accession>
<dbReference type="EnsemblMetazoa" id="GBRI005054-RA">
    <property type="protein sequence ID" value="GBRI005054-PA"/>
    <property type="gene ID" value="GBRI005054"/>
</dbReference>
<name>A0A1A9W3G5_9MUSC</name>
<evidence type="ECO:0000313" key="4">
    <source>
        <dbReference type="Proteomes" id="UP000091820"/>
    </source>
</evidence>
<dbReference type="AlphaFoldDB" id="A0A1A9W3G5"/>
<dbReference type="Proteomes" id="UP000091820">
    <property type="component" value="Unassembled WGS sequence"/>
</dbReference>
<keyword evidence="1" id="KW-1133">Transmembrane helix</keyword>
<evidence type="ECO:0000256" key="2">
    <source>
        <dbReference type="SAM" id="SignalP"/>
    </source>
</evidence>
<organism evidence="3 4">
    <name type="scientific">Glossina brevipalpis</name>
    <dbReference type="NCBI Taxonomy" id="37001"/>
    <lineage>
        <taxon>Eukaryota</taxon>
        <taxon>Metazoa</taxon>
        <taxon>Ecdysozoa</taxon>
        <taxon>Arthropoda</taxon>
        <taxon>Hexapoda</taxon>
        <taxon>Insecta</taxon>
        <taxon>Pterygota</taxon>
        <taxon>Neoptera</taxon>
        <taxon>Endopterygota</taxon>
        <taxon>Diptera</taxon>
        <taxon>Brachycera</taxon>
        <taxon>Muscomorpha</taxon>
        <taxon>Hippoboscoidea</taxon>
        <taxon>Glossinidae</taxon>
        <taxon>Glossina</taxon>
    </lineage>
</organism>